<reference evidence="2" key="1">
    <citation type="journal article" date="2019" name="Int. J. Syst. Evol. Microbiol.">
        <title>The Global Catalogue of Microorganisms (GCM) 10K type strain sequencing project: providing services to taxonomists for standard genome sequencing and annotation.</title>
        <authorList>
            <consortium name="The Broad Institute Genomics Platform"/>
            <consortium name="The Broad Institute Genome Sequencing Center for Infectious Disease"/>
            <person name="Wu L."/>
            <person name="Ma J."/>
        </authorList>
    </citation>
    <scope>NUCLEOTIDE SEQUENCE [LARGE SCALE GENOMIC DNA]</scope>
    <source>
        <strain evidence="2">KCTC 42282</strain>
    </source>
</reference>
<evidence type="ECO:0000313" key="1">
    <source>
        <dbReference type="EMBL" id="MFC3637247.1"/>
    </source>
</evidence>
<name>A0ABV7UGG2_9HYPH</name>
<gene>
    <name evidence="1" type="ORF">ACFONL_07600</name>
</gene>
<evidence type="ECO:0000313" key="2">
    <source>
        <dbReference type="Proteomes" id="UP001595704"/>
    </source>
</evidence>
<proteinExistence type="predicted"/>
<keyword evidence="2" id="KW-1185">Reference proteome</keyword>
<dbReference type="RefSeq" id="WP_191320103.1">
    <property type="nucleotide sequence ID" value="NZ_BNCG01000013.1"/>
</dbReference>
<dbReference type="EMBL" id="JBHRYC010000030">
    <property type="protein sequence ID" value="MFC3637247.1"/>
    <property type="molecule type" value="Genomic_DNA"/>
</dbReference>
<organism evidence="1 2">
    <name type="scientific">Camelimonas fluminis</name>
    <dbReference type="NCBI Taxonomy" id="1576911"/>
    <lineage>
        <taxon>Bacteria</taxon>
        <taxon>Pseudomonadati</taxon>
        <taxon>Pseudomonadota</taxon>
        <taxon>Alphaproteobacteria</taxon>
        <taxon>Hyphomicrobiales</taxon>
        <taxon>Chelatococcaceae</taxon>
        <taxon>Camelimonas</taxon>
    </lineage>
</organism>
<dbReference type="Proteomes" id="UP001595704">
    <property type="component" value="Unassembled WGS sequence"/>
</dbReference>
<protein>
    <submittedName>
        <fullName evidence="1">Uncharacterized protein</fullName>
    </submittedName>
</protein>
<accession>A0ABV7UGG2</accession>
<sequence length="103" mass="10951">MPGRHDIPFSVCPLRAADVTGGPIDALRQARRVRSPVVGAVLLTVVGGYGVLIGESGRHAAASDRARTGLALEQRRTPVVFPERDAPLLSVARHVVWPPVAGW</sequence>
<comment type="caution">
    <text evidence="1">The sequence shown here is derived from an EMBL/GenBank/DDBJ whole genome shotgun (WGS) entry which is preliminary data.</text>
</comment>